<feature type="compositionally biased region" description="Basic and acidic residues" evidence="1">
    <location>
        <begin position="94"/>
        <end position="104"/>
    </location>
</feature>
<evidence type="ECO:0000256" key="1">
    <source>
        <dbReference type="SAM" id="MobiDB-lite"/>
    </source>
</evidence>
<dbReference type="Proteomes" id="UP000530320">
    <property type="component" value="Unassembled WGS sequence"/>
</dbReference>
<name>A0A7W4K3W5_9PROT</name>
<accession>A0A7W4K3W5</accession>
<evidence type="ECO:0000313" key="2">
    <source>
        <dbReference type="EMBL" id="MBB2199902.1"/>
    </source>
</evidence>
<organism evidence="2 3">
    <name type="scientific">Gluconacetobacter dulcium</name>
    <dbReference type="NCBI Taxonomy" id="2729096"/>
    <lineage>
        <taxon>Bacteria</taxon>
        <taxon>Pseudomonadati</taxon>
        <taxon>Pseudomonadota</taxon>
        <taxon>Alphaproteobacteria</taxon>
        <taxon>Acetobacterales</taxon>
        <taxon>Acetobacteraceae</taxon>
        <taxon>Gluconacetobacter</taxon>
    </lineage>
</organism>
<dbReference type="AlphaFoldDB" id="A0A7W4K3W5"/>
<protein>
    <submittedName>
        <fullName evidence="2">Uncharacterized protein</fullName>
    </submittedName>
</protein>
<dbReference type="EMBL" id="JABEQP010000040">
    <property type="protein sequence ID" value="MBB2199902.1"/>
    <property type="molecule type" value="Genomic_DNA"/>
</dbReference>
<gene>
    <name evidence="2" type="ORF">HLH44_21190</name>
</gene>
<comment type="caution">
    <text evidence="2">The sequence shown here is derived from an EMBL/GenBank/DDBJ whole genome shotgun (WGS) entry which is preliminary data.</text>
</comment>
<sequence length="104" mass="11503">MAEYRVKIGFWLRAYDSFTIDASTPDEAIDIARREALQAIESTEKPEHVETDARREGVIVYIDRVGAPVDQATIAEDIAFDDDRIHPATASAPDRGRAIAEKSG</sequence>
<proteinExistence type="predicted"/>
<dbReference type="RefSeq" id="WP_183010793.1">
    <property type="nucleotide sequence ID" value="NZ_JABEQP010000040.1"/>
</dbReference>
<feature type="region of interest" description="Disordered" evidence="1">
    <location>
        <begin position="85"/>
        <end position="104"/>
    </location>
</feature>
<reference evidence="2 3" key="1">
    <citation type="submission" date="2020-04" db="EMBL/GenBank/DDBJ databases">
        <title>Description of novel Gluconacetobacter.</title>
        <authorList>
            <person name="Sombolestani A."/>
        </authorList>
    </citation>
    <scope>NUCLEOTIDE SEQUENCE [LARGE SCALE GENOMIC DNA]</scope>
    <source>
        <strain evidence="2 3">LMG 22058</strain>
    </source>
</reference>
<evidence type="ECO:0000313" key="3">
    <source>
        <dbReference type="Proteomes" id="UP000530320"/>
    </source>
</evidence>